<evidence type="ECO:0000256" key="1">
    <source>
        <dbReference type="SAM" id="MobiDB-lite"/>
    </source>
</evidence>
<organism evidence="2 3">
    <name type="scientific">Microvirga aerophila</name>
    <dbReference type="NCBI Taxonomy" id="670291"/>
    <lineage>
        <taxon>Bacteria</taxon>
        <taxon>Pseudomonadati</taxon>
        <taxon>Pseudomonadota</taxon>
        <taxon>Alphaproteobacteria</taxon>
        <taxon>Hyphomicrobiales</taxon>
        <taxon>Methylobacteriaceae</taxon>
        <taxon>Microvirga</taxon>
    </lineage>
</organism>
<dbReference type="Pfam" id="PF07704">
    <property type="entry name" value="PSK_trans_fac"/>
    <property type="match status" value="1"/>
</dbReference>
<gene>
    <name evidence="2" type="ORF">MAE02_45710</name>
</gene>
<evidence type="ECO:0000313" key="2">
    <source>
        <dbReference type="EMBL" id="GEO16875.1"/>
    </source>
</evidence>
<keyword evidence="3" id="KW-1185">Reference proteome</keyword>
<reference evidence="2 3" key="1">
    <citation type="submission" date="2019-07" db="EMBL/GenBank/DDBJ databases">
        <title>Whole genome shotgun sequence of Microvirga aerophila NBRC 106136.</title>
        <authorList>
            <person name="Hosoyama A."/>
            <person name="Uohara A."/>
            <person name="Ohji S."/>
            <person name="Ichikawa N."/>
        </authorList>
    </citation>
    <scope>NUCLEOTIDE SEQUENCE [LARGE SCALE GENOMIC DNA]</scope>
    <source>
        <strain evidence="2 3">NBRC 106136</strain>
    </source>
</reference>
<name>A0A512BY47_9HYPH</name>
<dbReference type="EMBL" id="BJYU01000079">
    <property type="protein sequence ID" value="GEO16875.1"/>
    <property type="molecule type" value="Genomic_DNA"/>
</dbReference>
<accession>A0A512BY47</accession>
<dbReference type="Proteomes" id="UP000321085">
    <property type="component" value="Unassembled WGS sequence"/>
</dbReference>
<comment type="caution">
    <text evidence="2">The sequence shown here is derived from an EMBL/GenBank/DDBJ whole genome shotgun (WGS) entry which is preliminary data.</text>
</comment>
<evidence type="ECO:0000313" key="3">
    <source>
        <dbReference type="Proteomes" id="UP000321085"/>
    </source>
</evidence>
<proteinExistence type="predicted"/>
<protein>
    <recommendedName>
        <fullName evidence="4">Transcription factor</fullName>
    </recommendedName>
</protein>
<evidence type="ECO:0008006" key="4">
    <source>
        <dbReference type="Google" id="ProtNLM"/>
    </source>
</evidence>
<dbReference type="AlphaFoldDB" id="A0A512BY47"/>
<sequence>MTLMPLYIKDDATADLVARLAKLRGLTKQDAVRLAVQAELDRAREAIPLRERVAALRAAHPLPPQTGETADKEFFDDLSGEL</sequence>
<feature type="region of interest" description="Disordered" evidence="1">
    <location>
        <begin position="60"/>
        <end position="82"/>
    </location>
</feature>
<dbReference type="InterPro" id="IPR011660">
    <property type="entry name" value="VapB-like"/>
</dbReference>